<evidence type="ECO:0000313" key="2">
    <source>
        <dbReference type="Proteomes" id="UP000239549"/>
    </source>
</evidence>
<protein>
    <submittedName>
        <fullName evidence="1">Uncharacterized protein</fullName>
    </submittedName>
</protein>
<gene>
    <name evidence="1" type="ORF">DCCM_4176</name>
</gene>
<organism evidence="1 2">
    <name type="scientific">Desulfocucumis palustris</name>
    <dbReference type="NCBI Taxonomy" id="1898651"/>
    <lineage>
        <taxon>Bacteria</taxon>
        <taxon>Bacillati</taxon>
        <taxon>Bacillota</taxon>
        <taxon>Clostridia</taxon>
        <taxon>Eubacteriales</taxon>
        <taxon>Desulfocucumaceae</taxon>
        <taxon>Desulfocucumis</taxon>
    </lineage>
</organism>
<name>A0A2L2XH66_9FIRM</name>
<dbReference type="EMBL" id="BFAV01000157">
    <property type="protein sequence ID" value="GBF35053.1"/>
    <property type="molecule type" value="Genomic_DNA"/>
</dbReference>
<proteinExistence type="predicted"/>
<sequence length="37" mass="4479">MKSSTDRRTIFHHPPGYKVNKYFTIERRKFKSGVPRL</sequence>
<dbReference type="Proteomes" id="UP000239549">
    <property type="component" value="Unassembled WGS sequence"/>
</dbReference>
<comment type="caution">
    <text evidence="1">The sequence shown here is derived from an EMBL/GenBank/DDBJ whole genome shotgun (WGS) entry which is preliminary data.</text>
</comment>
<reference evidence="2" key="1">
    <citation type="submission" date="2018-02" db="EMBL/GenBank/DDBJ databases">
        <title>Genome sequence of Desulfocucumis palustris strain NAW-5.</title>
        <authorList>
            <person name="Watanabe M."/>
            <person name="Kojima H."/>
            <person name="Fukui M."/>
        </authorList>
    </citation>
    <scope>NUCLEOTIDE SEQUENCE [LARGE SCALE GENOMIC DNA]</scope>
    <source>
        <strain evidence="2">NAW-5</strain>
    </source>
</reference>
<evidence type="ECO:0000313" key="1">
    <source>
        <dbReference type="EMBL" id="GBF35053.1"/>
    </source>
</evidence>
<dbReference type="AlphaFoldDB" id="A0A2L2XH66"/>
<accession>A0A2L2XH66</accession>
<keyword evidence="2" id="KW-1185">Reference proteome</keyword>